<dbReference type="GO" id="GO:0009893">
    <property type="term" value="P:positive regulation of metabolic process"/>
    <property type="evidence" value="ECO:0007669"/>
    <property type="project" value="UniProtKB-ARBA"/>
</dbReference>
<dbReference type="RefSeq" id="WP_083727485.1">
    <property type="nucleotide sequence ID" value="NZ_FOUD01000015.1"/>
</dbReference>
<keyword evidence="5" id="KW-0804">Transcription</keyword>
<dbReference type="InterPro" id="IPR050204">
    <property type="entry name" value="AraC_XylS_family_regulators"/>
</dbReference>
<dbReference type="GO" id="GO:0043565">
    <property type="term" value="F:sequence-specific DNA binding"/>
    <property type="evidence" value="ECO:0007669"/>
    <property type="project" value="InterPro"/>
</dbReference>
<evidence type="ECO:0000259" key="7">
    <source>
        <dbReference type="PROSITE" id="PS01124"/>
    </source>
</evidence>
<evidence type="ECO:0000256" key="6">
    <source>
        <dbReference type="ARBA" id="ARBA00037345"/>
    </source>
</evidence>
<keyword evidence="4" id="KW-0010">Activator</keyword>
<comment type="caution">
    <text evidence="8">The sequence shown here is derived from an EMBL/GenBank/DDBJ whole genome shotgun (WGS) entry which is preliminary data.</text>
</comment>
<dbReference type="PROSITE" id="PS00041">
    <property type="entry name" value="HTH_ARAC_FAMILY_1"/>
    <property type="match status" value="1"/>
</dbReference>
<dbReference type="GO" id="GO:0003700">
    <property type="term" value="F:DNA-binding transcription factor activity"/>
    <property type="evidence" value="ECO:0007669"/>
    <property type="project" value="InterPro"/>
</dbReference>
<dbReference type="Gene3D" id="1.10.10.60">
    <property type="entry name" value="Homeodomain-like"/>
    <property type="match status" value="2"/>
</dbReference>
<evidence type="ECO:0000256" key="3">
    <source>
        <dbReference type="ARBA" id="ARBA00023125"/>
    </source>
</evidence>
<dbReference type="PANTHER" id="PTHR46796">
    <property type="entry name" value="HTH-TYPE TRANSCRIPTIONAL ACTIVATOR RHAS-RELATED"/>
    <property type="match status" value="1"/>
</dbReference>
<dbReference type="InterPro" id="IPR018062">
    <property type="entry name" value="HTH_AraC-typ_CS"/>
</dbReference>
<proteinExistence type="predicted"/>
<evidence type="ECO:0000256" key="4">
    <source>
        <dbReference type="ARBA" id="ARBA00023159"/>
    </source>
</evidence>
<keyword evidence="9" id="KW-1185">Reference proteome</keyword>
<name>A0A1S8DEU9_9GAMM</name>
<comment type="function">
    <text evidence="6">Regulatory protein of the TOL plasmid xyl operons. XylS activates the xylXYZLTEGFJQKIH operon required for the degradation of toluene, m-xylene and p-xylene.</text>
</comment>
<accession>A0A1S8DEU9</accession>
<dbReference type="SUPFAM" id="SSF46689">
    <property type="entry name" value="Homeodomain-like"/>
    <property type="match status" value="2"/>
</dbReference>
<dbReference type="OrthoDB" id="5622169at2"/>
<dbReference type="InterPro" id="IPR018060">
    <property type="entry name" value="HTH_AraC"/>
</dbReference>
<evidence type="ECO:0000313" key="9">
    <source>
        <dbReference type="Proteomes" id="UP000242847"/>
    </source>
</evidence>
<dbReference type="PANTHER" id="PTHR46796:SF6">
    <property type="entry name" value="ARAC SUBFAMILY"/>
    <property type="match status" value="1"/>
</dbReference>
<evidence type="ECO:0000256" key="1">
    <source>
        <dbReference type="ARBA" id="ARBA00004496"/>
    </source>
</evidence>
<dbReference type="STRING" id="254161.SAMN05216256_11580"/>
<dbReference type="Pfam" id="PF12833">
    <property type="entry name" value="HTH_18"/>
    <property type="match status" value="1"/>
</dbReference>
<evidence type="ECO:0000313" key="8">
    <source>
        <dbReference type="EMBL" id="ONM43913.1"/>
    </source>
</evidence>
<comment type="subcellular location">
    <subcellularLocation>
        <location evidence="1">Cytoplasm</location>
    </subcellularLocation>
</comment>
<dbReference type="GO" id="GO:0005737">
    <property type="term" value="C:cytoplasm"/>
    <property type="evidence" value="ECO:0007669"/>
    <property type="project" value="UniProtKB-SubCell"/>
</dbReference>
<keyword evidence="3" id="KW-0238">DNA-binding</keyword>
<dbReference type="AlphaFoldDB" id="A0A1S8DEU9"/>
<gene>
    <name evidence="8" type="ORF">BXT89_10495</name>
</gene>
<dbReference type="SMART" id="SM00342">
    <property type="entry name" value="HTH_ARAC"/>
    <property type="match status" value="1"/>
</dbReference>
<sequence>MTDDRFAVFDSLRQHNTRLLDNARLENGTGLAAWYNERDLIALENADHHTLSLYTADGYQSYFKAADGWHNGGGPDRLCLLPRQYTSTWNIRGPLSFVHLYFTDQHLRQLAEQTWDRSPLNLSVDERLFADDPQIALLYRHFLLRANWHDTSDRLTLSSASTLLLSHVLRHYTQVNWQLPGVTGGLAPRQRQHICDYIEAHLDQPLPLNELAAQCQLSEYHFARMFKRSIGVAPHQYVSQRRLALARQLLRDHRISLQDIALRCGFSSASHFSNRFRQAMGVSPSAYRTSIS</sequence>
<dbReference type="Proteomes" id="UP000242847">
    <property type="component" value="Unassembled WGS sequence"/>
</dbReference>
<dbReference type="PROSITE" id="PS01124">
    <property type="entry name" value="HTH_ARAC_FAMILY_2"/>
    <property type="match status" value="1"/>
</dbReference>
<dbReference type="InterPro" id="IPR009057">
    <property type="entry name" value="Homeodomain-like_sf"/>
</dbReference>
<dbReference type="EMBL" id="MUBC01000020">
    <property type="protein sequence ID" value="ONM43913.1"/>
    <property type="molecule type" value="Genomic_DNA"/>
</dbReference>
<protein>
    <submittedName>
        <fullName evidence="8">AraC family transcriptional regulator</fullName>
    </submittedName>
</protein>
<evidence type="ECO:0000256" key="5">
    <source>
        <dbReference type="ARBA" id="ARBA00023163"/>
    </source>
</evidence>
<organism evidence="8 9">
    <name type="scientific">Halopseudomonas pachastrellae</name>
    <dbReference type="NCBI Taxonomy" id="254161"/>
    <lineage>
        <taxon>Bacteria</taxon>
        <taxon>Pseudomonadati</taxon>
        <taxon>Pseudomonadota</taxon>
        <taxon>Gammaproteobacteria</taxon>
        <taxon>Pseudomonadales</taxon>
        <taxon>Pseudomonadaceae</taxon>
        <taxon>Halopseudomonas</taxon>
    </lineage>
</organism>
<dbReference type="InterPro" id="IPR020449">
    <property type="entry name" value="Tscrpt_reg_AraC-type_HTH"/>
</dbReference>
<evidence type="ECO:0000256" key="2">
    <source>
        <dbReference type="ARBA" id="ARBA00023015"/>
    </source>
</evidence>
<dbReference type="PRINTS" id="PR00032">
    <property type="entry name" value="HTHARAC"/>
</dbReference>
<feature type="domain" description="HTH araC/xylS-type" evidence="7">
    <location>
        <begin position="192"/>
        <end position="290"/>
    </location>
</feature>
<reference evidence="8 9" key="1">
    <citation type="submission" date="2017-01" db="EMBL/GenBank/DDBJ databases">
        <title>Draft genome sequence of Pseudomonas pachastrellae type strain CCUG 46540T from a deep sea.</title>
        <authorList>
            <person name="Gomila M."/>
            <person name="Mulet M."/>
            <person name="Lalucat J."/>
            <person name="Garcia-Valdes E."/>
        </authorList>
    </citation>
    <scope>NUCLEOTIDE SEQUENCE [LARGE SCALE GENOMIC DNA]</scope>
    <source>
        <strain evidence="8 9">CCUG 46540</strain>
    </source>
</reference>
<keyword evidence="2" id="KW-0805">Transcription regulation</keyword>